<name>A0A0D2FL47_9EURO</name>
<proteinExistence type="predicted"/>
<organism evidence="2 3">
    <name type="scientific">Exophiala xenobiotica</name>
    <dbReference type="NCBI Taxonomy" id="348802"/>
    <lineage>
        <taxon>Eukaryota</taxon>
        <taxon>Fungi</taxon>
        <taxon>Dikarya</taxon>
        <taxon>Ascomycota</taxon>
        <taxon>Pezizomycotina</taxon>
        <taxon>Eurotiomycetes</taxon>
        <taxon>Chaetothyriomycetidae</taxon>
        <taxon>Chaetothyriales</taxon>
        <taxon>Herpotrichiellaceae</taxon>
        <taxon>Exophiala</taxon>
    </lineage>
</organism>
<reference evidence="2 3" key="1">
    <citation type="submission" date="2015-01" db="EMBL/GenBank/DDBJ databases">
        <title>The Genome Sequence of Exophiala xenobiotica CBS118157.</title>
        <authorList>
            <consortium name="The Broad Institute Genomics Platform"/>
            <person name="Cuomo C."/>
            <person name="de Hoog S."/>
            <person name="Gorbushina A."/>
            <person name="Stielow B."/>
            <person name="Teixiera M."/>
            <person name="Abouelleil A."/>
            <person name="Chapman S.B."/>
            <person name="Priest M."/>
            <person name="Young S.K."/>
            <person name="Wortman J."/>
            <person name="Nusbaum C."/>
            <person name="Birren B."/>
        </authorList>
    </citation>
    <scope>NUCLEOTIDE SEQUENCE [LARGE SCALE GENOMIC DNA]</scope>
    <source>
        <strain evidence="2 3">CBS 118157</strain>
    </source>
</reference>
<evidence type="ECO:0000313" key="3">
    <source>
        <dbReference type="Proteomes" id="UP000054342"/>
    </source>
</evidence>
<accession>A0A0D2FL47</accession>
<keyword evidence="1" id="KW-1133">Transmembrane helix</keyword>
<dbReference type="EMBL" id="KN847317">
    <property type="protein sequence ID" value="KIW60869.1"/>
    <property type="molecule type" value="Genomic_DNA"/>
</dbReference>
<evidence type="ECO:0000256" key="1">
    <source>
        <dbReference type="SAM" id="Phobius"/>
    </source>
</evidence>
<dbReference type="GeneID" id="25322960"/>
<sequence length="181" mass="20201">MDQTGQQVAGAADGAENLVKLKRFLQGPKGVMTIAEHIANAVPMSYEKISRETDIAVEDVDRLIDEIGRNELMKYVAKYCIDLRRFVKAETAYVDEILDRMMVLYRKGASTGGAQLRATLEYVCGTLVGAGMVALDRARQVDVGKWLRIMFWMSLLLALMLASFLPYKYSQAAGTVDMTEY</sequence>
<dbReference type="OrthoDB" id="10411956at2759"/>
<keyword evidence="1" id="KW-0812">Transmembrane</keyword>
<dbReference type="RefSeq" id="XP_013321453.1">
    <property type="nucleotide sequence ID" value="XM_013465999.1"/>
</dbReference>
<keyword evidence="3" id="KW-1185">Reference proteome</keyword>
<protein>
    <submittedName>
        <fullName evidence="2">Uncharacterized protein</fullName>
    </submittedName>
</protein>
<dbReference type="Proteomes" id="UP000054342">
    <property type="component" value="Unassembled WGS sequence"/>
</dbReference>
<gene>
    <name evidence="2" type="ORF">PV05_01052</name>
</gene>
<keyword evidence="1" id="KW-0472">Membrane</keyword>
<feature type="transmembrane region" description="Helical" evidence="1">
    <location>
        <begin position="146"/>
        <end position="167"/>
    </location>
</feature>
<dbReference type="AlphaFoldDB" id="A0A0D2FL47"/>
<evidence type="ECO:0000313" key="2">
    <source>
        <dbReference type="EMBL" id="KIW60869.1"/>
    </source>
</evidence>
<dbReference type="HOGENOM" id="CLU_1489047_0_0_1"/>